<evidence type="ECO:0000313" key="3">
    <source>
        <dbReference type="Proteomes" id="UP001500596"/>
    </source>
</evidence>
<protein>
    <recommendedName>
        <fullName evidence="4">DUF916 domain-containing protein</fullName>
    </recommendedName>
</protein>
<name>A0ABP4S9N9_9MICO</name>
<comment type="caution">
    <text evidence="2">The sequence shown here is derived from an EMBL/GenBank/DDBJ whole genome shotgun (WGS) entry which is preliminary data.</text>
</comment>
<evidence type="ECO:0008006" key="4">
    <source>
        <dbReference type="Google" id="ProtNLM"/>
    </source>
</evidence>
<organism evidence="2 3">
    <name type="scientific">Microbacterium lacus</name>
    <dbReference type="NCBI Taxonomy" id="415217"/>
    <lineage>
        <taxon>Bacteria</taxon>
        <taxon>Bacillati</taxon>
        <taxon>Actinomycetota</taxon>
        <taxon>Actinomycetes</taxon>
        <taxon>Micrococcales</taxon>
        <taxon>Microbacteriaceae</taxon>
        <taxon>Microbacterium</taxon>
    </lineage>
</organism>
<sequence>MGISAQPADAAGRPDGRTSFRYQIDPGQRVDDYFLVSNTGTADQAFTVVATDAFNDGEGDYALLATGESPEQIGTWVTFENGANRIEFTLGPGQSRVLPFTMQVPADATPGDHVGGVLASVITPGEEVNLDRRVASRLYARVAGDLQPRLAISGIDGSYNGDWWNLLSGTTTVHYTVSNPGNVALSANASGEVRTWFGIPVDSASGGSIAELLPGNSATYEIAVSGVAQLGYLNAEVVLHPFVDSPDAAAQLPVSPVSRDTPLVAVPWLLLIVFLLLGAVFGFRAWRRRADQKRAEAWMEYTEAEAKRKAEADLVGAGTRSSE</sequence>
<dbReference type="Proteomes" id="UP001500596">
    <property type="component" value="Unassembled WGS sequence"/>
</dbReference>
<gene>
    <name evidence="2" type="ORF">GCM10009807_12100</name>
</gene>
<feature type="transmembrane region" description="Helical" evidence="1">
    <location>
        <begin position="265"/>
        <end position="286"/>
    </location>
</feature>
<evidence type="ECO:0000313" key="2">
    <source>
        <dbReference type="EMBL" id="GAA1669538.1"/>
    </source>
</evidence>
<keyword evidence="3" id="KW-1185">Reference proteome</keyword>
<dbReference type="EMBL" id="BAAAPK010000001">
    <property type="protein sequence ID" value="GAA1669538.1"/>
    <property type="molecule type" value="Genomic_DNA"/>
</dbReference>
<keyword evidence="1" id="KW-0812">Transmembrane</keyword>
<evidence type="ECO:0000256" key="1">
    <source>
        <dbReference type="SAM" id="Phobius"/>
    </source>
</evidence>
<keyword evidence="1" id="KW-0472">Membrane</keyword>
<reference evidence="3" key="1">
    <citation type="journal article" date="2019" name="Int. J. Syst. Evol. Microbiol.">
        <title>The Global Catalogue of Microorganisms (GCM) 10K type strain sequencing project: providing services to taxonomists for standard genome sequencing and annotation.</title>
        <authorList>
            <consortium name="The Broad Institute Genomics Platform"/>
            <consortium name="The Broad Institute Genome Sequencing Center for Infectious Disease"/>
            <person name="Wu L."/>
            <person name="Ma J."/>
        </authorList>
    </citation>
    <scope>NUCLEOTIDE SEQUENCE [LARGE SCALE GENOMIC DNA]</scope>
    <source>
        <strain evidence="3">JCM 15575</strain>
    </source>
</reference>
<accession>A0ABP4S9N9</accession>
<proteinExistence type="predicted"/>
<keyword evidence="1" id="KW-1133">Transmembrane helix</keyword>